<dbReference type="Pfam" id="PF04972">
    <property type="entry name" value="BON"/>
    <property type="match status" value="1"/>
</dbReference>
<dbReference type="AlphaFoldDB" id="A0A653E9T6"/>
<sequence>MKKPMNKTLISAAAATALSLSMASSVWAGSEPGAEPMIPAEGTTMNEMNQGAAAQSDEWITEKVQQNLGTEVTLKTANINVDTMKGVVTLTGTVATDEARDKAVELAEAVDGVNEVKAEALTSPK</sequence>
<feature type="chain" id="PRO_5024837379" description="BON domain-containing protein" evidence="1">
    <location>
        <begin position="29"/>
        <end position="125"/>
    </location>
</feature>
<dbReference type="InterPro" id="IPR014004">
    <property type="entry name" value="Transpt-assoc_nodulatn_dom_bac"/>
</dbReference>
<feature type="domain" description="BON" evidence="2">
    <location>
        <begin position="56"/>
        <end position="125"/>
    </location>
</feature>
<organism evidence="3">
    <name type="scientific">Pseudomonas marincola</name>
    <dbReference type="NCBI Taxonomy" id="437900"/>
    <lineage>
        <taxon>Bacteria</taxon>
        <taxon>Pseudomonadati</taxon>
        <taxon>Pseudomonadota</taxon>
        <taxon>Gammaproteobacteria</taxon>
        <taxon>Pseudomonadales</taxon>
        <taxon>Pseudomonadaceae</taxon>
        <taxon>Pseudomonas</taxon>
    </lineage>
</organism>
<dbReference type="PROSITE" id="PS50914">
    <property type="entry name" value="BON"/>
    <property type="match status" value="1"/>
</dbReference>
<evidence type="ECO:0000259" key="2">
    <source>
        <dbReference type="PROSITE" id="PS50914"/>
    </source>
</evidence>
<feature type="signal peptide" evidence="1">
    <location>
        <begin position="1"/>
        <end position="28"/>
    </location>
</feature>
<proteinExistence type="predicted"/>
<keyword evidence="1" id="KW-0732">Signal</keyword>
<dbReference type="SMART" id="SM00749">
    <property type="entry name" value="BON"/>
    <property type="match status" value="1"/>
</dbReference>
<dbReference type="EMBL" id="LR215729">
    <property type="protein sequence ID" value="VEV99463.1"/>
    <property type="molecule type" value="Genomic_DNA"/>
</dbReference>
<dbReference type="Gene3D" id="3.30.1340.30">
    <property type="match status" value="1"/>
</dbReference>
<reference evidence="3" key="1">
    <citation type="submission" date="2019-02" db="EMBL/GenBank/DDBJ databases">
        <authorList>
            <consortium name="Genoscope - CEA"/>
            <person name="William W."/>
        </authorList>
    </citation>
    <scope>NUCLEOTIDE SEQUENCE [LARGE SCALE GENOMIC DNA]</scope>
    <source>
        <strain evidence="3">YSy11</strain>
    </source>
</reference>
<gene>
    <name evidence="3" type="ORF">PMYSY11_4420</name>
</gene>
<dbReference type="InterPro" id="IPR051686">
    <property type="entry name" value="Lipoprotein_DolP"/>
</dbReference>
<dbReference type="PANTHER" id="PTHR34606:SF15">
    <property type="entry name" value="BON DOMAIN-CONTAINING PROTEIN"/>
    <property type="match status" value="1"/>
</dbReference>
<evidence type="ECO:0000313" key="3">
    <source>
        <dbReference type="EMBL" id="VEV99463.1"/>
    </source>
</evidence>
<dbReference type="InterPro" id="IPR007055">
    <property type="entry name" value="BON_dom"/>
</dbReference>
<name>A0A653E9T6_9PSED</name>
<accession>A0A653E9T6</accession>
<protein>
    <recommendedName>
        <fullName evidence="2">BON domain-containing protein</fullName>
    </recommendedName>
</protein>
<dbReference type="PANTHER" id="PTHR34606">
    <property type="entry name" value="BON DOMAIN-CONTAINING PROTEIN"/>
    <property type="match status" value="1"/>
</dbReference>
<evidence type="ECO:0000256" key="1">
    <source>
        <dbReference type="SAM" id="SignalP"/>
    </source>
</evidence>